<evidence type="ECO:0000256" key="8">
    <source>
        <dbReference type="ARBA" id="ARBA00023049"/>
    </source>
</evidence>
<evidence type="ECO:0000256" key="4">
    <source>
        <dbReference type="ARBA" id="ARBA00022723"/>
    </source>
</evidence>
<evidence type="ECO:0000256" key="1">
    <source>
        <dbReference type="ARBA" id="ARBA00001941"/>
    </source>
</evidence>
<dbReference type="PANTHER" id="PTHR43501">
    <property type="entry name" value="CYTOSOL NON-SPECIFIC DIPEPTIDASE"/>
    <property type="match status" value="1"/>
</dbReference>
<evidence type="ECO:0000256" key="12">
    <source>
        <dbReference type="ARBA" id="ARBA00044252"/>
    </source>
</evidence>
<comment type="similarity">
    <text evidence="13">Belongs to the peptidase M20C family.</text>
</comment>
<keyword evidence="5" id="KW-0378">Hydrolase</keyword>
<dbReference type="InterPro" id="IPR001160">
    <property type="entry name" value="Peptidase_M20C"/>
</dbReference>
<keyword evidence="4" id="KW-0479">Metal-binding</keyword>
<dbReference type="InterPro" id="IPR011650">
    <property type="entry name" value="Peptidase_M20_dimer"/>
</dbReference>
<dbReference type="GO" id="GO:0006508">
    <property type="term" value="P:proteolysis"/>
    <property type="evidence" value="ECO:0007669"/>
    <property type="project" value="UniProtKB-KW"/>
</dbReference>
<evidence type="ECO:0000256" key="18">
    <source>
        <dbReference type="ARBA" id="ARBA00078074"/>
    </source>
</evidence>
<dbReference type="SUPFAM" id="SSF53187">
    <property type="entry name" value="Zn-dependent exopeptidases"/>
    <property type="match status" value="1"/>
</dbReference>
<comment type="cofactor">
    <cofactor evidence="2">
        <name>Zn(2+)</name>
        <dbReference type="ChEBI" id="CHEBI:29105"/>
    </cofactor>
</comment>
<dbReference type="PANTHER" id="PTHR43501:SF1">
    <property type="entry name" value="CYTOSOL NON-SPECIFIC DIPEPTIDASE"/>
    <property type="match status" value="1"/>
</dbReference>
<evidence type="ECO:0000256" key="3">
    <source>
        <dbReference type="ARBA" id="ARBA00022670"/>
    </source>
</evidence>
<dbReference type="AlphaFoldDB" id="D4ZBA1"/>
<dbReference type="PRINTS" id="PR00934">
    <property type="entry name" value="XHISDIPTASE"/>
</dbReference>
<evidence type="ECO:0000259" key="19">
    <source>
        <dbReference type="Pfam" id="PF07687"/>
    </source>
</evidence>
<dbReference type="NCBIfam" id="TIGR01893">
    <property type="entry name" value="aa-his-dipept"/>
    <property type="match status" value="1"/>
</dbReference>
<accession>D4ZBA1</accession>
<dbReference type="FunFam" id="3.40.630.10:FF:000015">
    <property type="entry name" value="Aminoacyl-histidine dipeptidase PepD"/>
    <property type="match status" value="1"/>
</dbReference>
<sequence>MLFTCDRMRLNLASKSYSKGELSVTAISQLQPQALWQWFDQICAIPHPSKHEQALSAHIQAWARDKQLEVVEDKVGNLIIKKPATPGMENRKTVVLQAHIDMVPQKNSDKLHDFEKDPIVPYVDGDWVKAQGTTLGSDNGIGMASALAVLGSDDIPHGPLEVLLTIDEEAGMTGAFGLEAGYLDAEILINTDSEQEGEIYMGCAGGVDAQISVPMVWQAPESSNATYTLTLSGLKGGHSGVNIHLGRGNANKLLARFLFNYADDSALELTDFTGGSLRNAIPREASISFMLPAENIAKLETQIQEFQALIREELAIADPDMLLELAEVSAAKQVMSEDTQNILIDLLNACPNGVIRMSDEVEGVTETSLNVGVISTETQSVEILCLIRSLIDSGREEVESVLTSLTNLAGVSIEFSGAYPGWKPDNSSPVMALVRETYDDIYNKKPVIMVIHAGLECGLFKKPYPEMDMVSIGPTIRYPHSPDEKVLIETVGQYYKLLLAVLERIPEKD</sequence>
<evidence type="ECO:0000256" key="2">
    <source>
        <dbReference type="ARBA" id="ARBA00001947"/>
    </source>
</evidence>
<dbReference type="GO" id="GO:0005829">
    <property type="term" value="C:cytosol"/>
    <property type="evidence" value="ECO:0007669"/>
    <property type="project" value="TreeGrafter"/>
</dbReference>
<evidence type="ECO:0000256" key="16">
    <source>
        <dbReference type="ARBA" id="ARBA00076004"/>
    </source>
</evidence>
<evidence type="ECO:0000256" key="11">
    <source>
        <dbReference type="ARBA" id="ARBA00038976"/>
    </source>
</evidence>
<evidence type="ECO:0000313" key="21">
    <source>
        <dbReference type="Proteomes" id="UP000002350"/>
    </source>
</evidence>
<dbReference type="Proteomes" id="UP000002350">
    <property type="component" value="Chromosome"/>
</dbReference>
<dbReference type="FunFam" id="3.40.630.10:FF:000018">
    <property type="entry name" value="Aminoacyl-histidine dipeptidase PepD"/>
    <property type="match status" value="1"/>
</dbReference>
<name>D4ZBA1_SHEVD</name>
<dbReference type="eggNOG" id="COG2195">
    <property type="taxonomic scope" value="Bacteria"/>
</dbReference>
<comment type="catalytic activity">
    <reaction evidence="10">
        <text>Hydrolysis of dipeptides, preferentially hydrophobic dipeptides including prolyl amino acids.</text>
        <dbReference type="EC" id="3.4.13.18"/>
    </reaction>
</comment>
<proteinExistence type="inferred from homology"/>
<evidence type="ECO:0000256" key="15">
    <source>
        <dbReference type="ARBA" id="ARBA00075285"/>
    </source>
</evidence>
<keyword evidence="6" id="KW-0862">Zinc</keyword>
<dbReference type="MEROPS" id="M20.007"/>
<keyword evidence="7" id="KW-0224">Dipeptidase</keyword>
<feature type="domain" description="Peptidase M20 dimerisation" evidence="19">
    <location>
        <begin position="231"/>
        <end position="315"/>
    </location>
</feature>
<dbReference type="STRING" id="637905.SVI_3325"/>
<dbReference type="EMBL" id="AP011177">
    <property type="protein sequence ID" value="BAJ03296.1"/>
    <property type="molecule type" value="Genomic_DNA"/>
</dbReference>
<evidence type="ECO:0000313" key="20">
    <source>
        <dbReference type="EMBL" id="BAJ03296.1"/>
    </source>
</evidence>
<dbReference type="InterPro" id="IPR002933">
    <property type="entry name" value="Peptidase_M20"/>
</dbReference>
<comment type="cofactor">
    <cofactor evidence="1">
        <name>Co(2+)</name>
        <dbReference type="ChEBI" id="CHEBI:48828"/>
    </cofactor>
</comment>
<organism evidence="20 21">
    <name type="scientific">Shewanella violacea (strain JCM 10179 / CIP 106290 / LMG 19151 / DSS12)</name>
    <dbReference type="NCBI Taxonomy" id="637905"/>
    <lineage>
        <taxon>Bacteria</taxon>
        <taxon>Pseudomonadati</taxon>
        <taxon>Pseudomonadota</taxon>
        <taxon>Gammaproteobacteria</taxon>
        <taxon>Alteromonadales</taxon>
        <taxon>Shewanellaceae</taxon>
        <taxon>Shewanella</taxon>
    </lineage>
</organism>
<dbReference type="CDD" id="cd03890">
    <property type="entry name" value="M20_pepD"/>
    <property type="match status" value="1"/>
</dbReference>
<evidence type="ECO:0000256" key="17">
    <source>
        <dbReference type="ARBA" id="ARBA00077688"/>
    </source>
</evidence>
<evidence type="ECO:0000256" key="7">
    <source>
        <dbReference type="ARBA" id="ARBA00022997"/>
    </source>
</evidence>
<evidence type="ECO:0000256" key="13">
    <source>
        <dbReference type="ARBA" id="ARBA00061423"/>
    </source>
</evidence>
<keyword evidence="8" id="KW-0482">Metalloprotease</keyword>
<reference evidence="21" key="1">
    <citation type="journal article" date="2010" name="Mol. Biosyst.">
        <title>Complete genome sequence and comparative analysis of Shewanella violacea, a psychrophilic and piezophilic bacterium from deep sea floor sediments.</title>
        <authorList>
            <person name="Aono E."/>
            <person name="Baba T."/>
            <person name="Ara T."/>
            <person name="Nishi T."/>
            <person name="Nakamichi T."/>
            <person name="Inamoto E."/>
            <person name="Toyonaga H."/>
            <person name="Hasegawa M."/>
            <person name="Takai Y."/>
            <person name="Okumura Y."/>
            <person name="Baba M."/>
            <person name="Tomita M."/>
            <person name="Kato C."/>
            <person name="Oshima T."/>
            <person name="Nakasone K."/>
            <person name="Mori H."/>
        </authorList>
    </citation>
    <scope>NUCLEOTIDE SEQUENCE [LARGE SCALE GENOMIC DNA]</scope>
    <source>
        <strain evidence="21">JCM 10179 / CIP 106290 / LMG 19151 / DSS12</strain>
    </source>
</reference>
<dbReference type="KEGG" id="svo:SVI_3325"/>
<keyword evidence="9" id="KW-0170">Cobalt</keyword>
<evidence type="ECO:0000256" key="10">
    <source>
        <dbReference type="ARBA" id="ARBA00036421"/>
    </source>
</evidence>
<dbReference type="GO" id="GO:0070573">
    <property type="term" value="F:metallodipeptidase activity"/>
    <property type="evidence" value="ECO:0007669"/>
    <property type="project" value="TreeGrafter"/>
</dbReference>
<dbReference type="EC" id="3.4.13.18" evidence="11"/>
<dbReference type="Gene3D" id="3.40.630.10">
    <property type="entry name" value="Zn peptidases"/>
    <property type="match status" value="2"/>
</dbReference>
<dbReference type="PIRSF" id="PIRSF016599">
    <property type="entry name" value="Xaa-His_dipept"/>
    <property type="match status" value="1"/>
</dbReference>
<protein>
    <recommendedName>
        <fullName evidence="14">Cytosol non-specific dipeptidase</fullName>
        <ecNumber evidence="11">3.4.13.18</ecNumber>
    </recommendedName>
    <alternativeName>
        <fullName evidence="17">Aminoacyl-histidine dipeptidase</fullName>
    </alternativeName>
    <alternativeName>
        <fullName evidence="16">Beta-alanyl-histidine dipeptidase</fullName>
    </alternativeName>
    <alternativeName>
        <fullName evidence="15">Carnosinase</fullName>
    </alternativeName>
    <alternativeName>
        <fullName evidence="12">Peptidase D</fullName>
    </alternativeName>
    <alternativeName>
        <fullName evidence="18">Xaa-His dipeptidase</fullName>
    </alternativeName>
</protein>
<dbReference type="Pfam" id="PF01546">
    <property type="entry name" value="Peptidase_M20"/>
    <property type="match status" value="1"/>
</dbReference>
<evidence type="ECO:0000256" key="14">
    <source>
        <dbReference type="ARBA" id="ARBA00071271"/>
    </source>
</evidence>
<evidence type="ECO:0000256" key="9">
    <source>
        <dbReference type="ARBA" id="ARBA00023285"/>
    </source>
</evidence>
<keyword evidence="21" id="KW-1185">Reference proteome</keyword>
<evidence type="ECO:0000256" key="6">
    <source>
        <dbReference type="ARBA" id="ARBA00022833"/>
    </source>
</evidence>
<gene>
    <name evidence="20" type="primary">pepD</name>
    <name evidence="20" type="ordered locus">SVI_3325</name>
</gene>
<keyword evidence="3" id="KW-0645">Protease</keyword>
<dbReference type="Pfam" id="PF07687">
    <property type="entry name" value="M20_dimer"/>
    <property type="match status" value="1"/>
</dbReference>
<dbReference type="HOGENOM" id="CLU_028526_0_0_6"/>
<evidence type="ECO:0000256" key="5">
    <source>
        <dbReference type="ARBA" id="ARBA00022801"/>
    </source>
</evidence>
<dbReference type="GO" id="GO:0046872">
    <property type="term" value="F:metal ion binding"/>
    <property type="evidence" value="ECO:0007669"/>
    <property type="project" value="UniProtKB-KW"/>
</dbReference>